<feature type="signal peptide" evidence="1">
    <location>
        <begin position="1"/>
        <end position="15"/>
    </location>
</feature>
<organism evidence="2">
    <name type="scientific">Chaetoceros debilis</name>
    <dbReference type="NCBI Taxonomy" id="122233"/>
    <lineage>
        <taxon>Eukaryota</taxon>
        <taxon>Sar</taxon>
        <taxon>Stramenopiles</taxon>
        <taxon>Ochrophyta</taxon>
        <taxon>Bacillariophyta</taxon>
        <taxon>Coscinodiscophyceae</taxon>
        <taxon>Chaetocerotophycidae</taxon>
        <taxon>Chaetocerotales</taxon>
        <taxon>Chaetocerotaceae</taxon>
        <taxon>Chaetoceros</taxon>
    </lineage>
</organism>
<accession>A0A7S3PZ38</accession>
<evidence type="ECO:0000256" key="1">
    <source>
        <dbReference type="SAM" id="SignalP"/>
    </source>
</evidence>
<dbReference type="EMBL" id="HBIO01006730">
    <property type="protein sequence ID" value="CAE0460117.1"/>
    <property type="molecule type" value="Transcribed_RNA"/>
</dbReference>
<sequence length="442" mass="50594">MKIAIISLLIVKSQSFSPTSCAAPRGRPSIQLNYFDDASRKSNHLDNKLDITSDLWKNIVFVSQGDEVETPEYKNQKLEALQKTLFGYDLSSTTALKKAEIDGILEDWIEKVDFAKEYLKLEYDANVGIHIDSTSSLVGCYSKLWNHISSYANNPEKSSEYDIEMILFPLCPELYKYENMARMMKDLETCASFCSKFGKDFSIDSFHPTYENEPAMLNPTKHSPFPCFGIRRSRLFSSDINEALRSTGTSTSVDIEIDTIFNDITNETRNELEKLFSSKAASKSDELHMDDLYESDTQLSDEHYTSEMKEWMDSISKTNSKALKYANVIDDRWIISRSALEESLYCEIWTNIHQHMVDSEESQNDEKLTSFVFIPINFLPYNAQRFKKIAISMNKSLVRHASNGGVYIGELFHPEFVGSDDAQSELRRSPFPAIQIIFEKSN</sequence>
<proteinExistence type="predicted"/>
<gene>
    <name evidence="2" type="ORF">CDEB00056_LOCUS4958</name>
</gene>
<keyword evidence="1" id="KW-0732">Signal</keyword>
<feature type="chain" id="PRO_5030521268" evidence="1">
    <location>
        <begin position="16"/>
        <end position="442"/>
    </location>
</feature>
<evidence type="ECO:0000313" key="2">
    <source>
        <dbReference type="EMBL" id="CAE0460117.1"/>
    </source>
</evidence>
<name>A0A7S3PZ38_9STRA</name>
<reference evidence="2" key="1">
    <citation type="submission" date="2021-01" db="EMBL/GenBank/DDBJ databases">
        <authorList>
            <person name="Corre E."/>
            <person name="Pelletier E."/>
            <person name="Niang G."/>
            <person name="Scheremetjew M."/>
            <person name="Finn R."/>
            <person name="Kale V."/>
            <person name="Holt S."/>
            <person name="Cochrane G."/>
            <person name="Meng A."/>
            <person name="Brown T."/>
            <person name="Cohen L."/>
        </authorList>
    </citation>
    <scope>NUCLEOTIDE SEQUENCE</scope>
    <source>
        <strain evidence="2">MM31A-1</strain>
    </source>
</reference>
<protein>
    <submittedName>
        <fullName evidence="2">Uncharacterized protein</fullName>
    </submittedName>
</protein>
<dbReference type="AlphaFoldDB" id="A0A7S3PZ38"/>